<evidence type="ECO:0000256" key="1">
    <source>
        <dbReference type="SAM" id="MobiDB-lite"/>
    </source>
</evidence>
<accession>M0I3D5</accession>
<dbReference type="Proteomes" id="UP000011550">
    <property type="component" value="Unassembled WGS sequence"/>
</dbReference>
<evidence type="ECO:0000313" key="5">
    <source>
        <dbReference type="Proteomes" id="UP000011550"/>
    </source>
</evidence>
<comment type="caution">
    <text evidence="4">The sequence shown here is derived from an EMBL/GenBank/DDBJ whole genome shotgun (WGS) entry which is preliminary data.</text>
</comment>
<protein>
    <recommendedName>
        <fullName evidence="3">YdbS-like PH domain-containing protein</fullName>
    </recommendedName>
</protein>
<dbReference type="STRING" id="662479.C440_13389"/>
<dbReference type="PATRIC" id="fig|662479.7.peg.2707"/>
<organism evidence="4 5">
    <name type="scientific">Haloferax mucosum ATCC BAA-1512</name>
    <dbReference type="NCBI Taxonomy" id="662479"/>
    <lineage>
        <taxon>Archaea</taxon>
        <taxon>Methanobacteriati</taxon>
        <taxon>Methanobacteriota</taxon>
        <taxon>Stenosarchaea group</taxon>
        <taxon>Halobacteria</taxon>
        <taxon>Halobacteriales</taxon>
        <taxon>Haloferacaceae</taxon>
        <taxon>Haloferax</taxon>
    </lineage>
</organism>
<feature type="transmembrane region" description="Helical" evidence="2">
    <location>
        <begin position="27"/>
        <end position="48"/>
    </location>
</feature>
<proteinExistence type="predicted"/>
<name>M0I3D5_9EURY</name>
<dbReference type="EMBL" id="AOLN01000018">
    <property type="protein sequence ID" value="ELZ91310.1"/>
    <property type="molecule type" value="Genomic_DNA"/>
</dbReference>
<dbReference type="PANTHER" id="PTHR37938:SF1">
    <property type="entry name" value="BLL0215 PROTEIN"/>
    <property type="match status" value="1"/>
</dbReference>
<evidence type="ECO:0000256" key="2">
    <source>
        <dbReference type="SAM" id="Phobius"/>
    </source>
</evidence>
<dbReference type="OrthoDB" id="203544at2157"/>
<evidence type="ECO:0000313" key="4">
    <source>
        <dbReference type="EMBL" id="ELZ91310.1"/>
    </source>
</evidence>
<gene>
    <name evidence="4" type="ORF">C440_13389</name>
</gene>
<dbReference type="AlphaFoldDB" id="M0I3D5"/>
<feature type="compositionally biased region" description="Low complexity" evidence="1">
    <location>
        <begin position="212"/>
        <end position="223"/>
    </location>
</feature>
<dbReference type="InterPro" id="IPR005182">
    <property type="entry name" value="YdbS-like_PH"/>
</dbReference>
<feature type="compositionally biased region" description="Polar residues" evidence="1">
    <location>
        <begin position="173"/>
        <end position="211"/>
    </location>
</feature>
<dbReference type="RefSeq" id="WP_008321039.1">
    <property type="nucleotide sequence ID" value="NZ_AOLN01000018.1"/>
</dbReference>
<feature type="domain" description="YdbS-like PH" evidence="3">
    <location>
        <begin position="55"/>
        <end position="130"/>
    </location>
</feature>
<reference evidence="4 5" key="1">
    <citation type="journal article" date="2014" name="PLoS Genet.">
        <title>Phylogenetically driven sequencing of extremely halophilic archaea reveals strategies for static and dynamic osmo-response.</title>
        <authorList>
            <person name="Becker E.A."/>
            <person name="Seitzer P.M."/>
            <person name="Tritt A."/>
            <person name="Larsen D."/>
            <person name="Krusor M."/>
            <person name="Yao A.I."/>
            <person name="Wu D."/>
            <person name="Madern D."/>
            <person name="Eisen J.A."/>
            <person name="Darling A.E."/>
            <person name="Facciotti M.T."/>
        </authorList>
    </citation>
    <scope>NUCLEOTIDE SEQUENCE [LARGE SCALE GENOMIC DNA]</scope>
    <source>
        <strain evidence="4 5">ATCC BAA-1512</strain>
    </source>
</reference>
<keyword evidence="2" id="KW-0472">Membrane</keyword>
<keyword evidence="2" id="KW-0812">Transmembrane</keyword>
<keyword evidence="2" id="KW-1133">Transmembrane helix</keyword>
<keyword evidence="5" id="KW-1185">Reference proteome</keyword>
<feature type="region of interest" description="Disordered" evidence="1">
    <location>
        <begin position="173"/>
        <end position="239"/>
    </location>
</feature>
<evidence type="ECO:0000259" key="3">
    <source>
        <dbReference type="Pfam" id="PF03703"/>
    </source>
</evidence>
<sequence>MENEFDWLTLDGDEEVLWADTPHPYSLVPSFVIGIPLSLIIIGIPLLVGTYLTHKNTNYVVTSDALYRKTGVFSRSVQRIEFDKVQDTSYGQTFLGAQFGYGAVSISTAGGSGIEMSFQNVAEPQSLQTLINERLKRERRGEGSADSKGKAAVLDDILVELRAIRNAVETDGVNATDSTKTPGATDSTKTPGATDSTKTPGATDSTKTPGATDSTKTPDSTDSVEPSDFEFDATTTDDR</sequence>
<dbReference type="Pfam" id="PF03703">
    <property type="entry name" value="bPH_2"/>
    <property type="match status" value="1"/>
</dbReference>
<dbReference type="PANTHER" id="PTHR37938">
    <property type="entry name" value="BLL0215 PROTEIN"/>
    <property type="match status" value="1"/>
</dbReference>